<accession>A0A4D6N350</accession>
<organism evidence="1 2">
    <name type="scientific">Vigna unguiculata</name>
    <name type="common">Cowpea</name>
    <dbReference type="NCBI Taxonomy" id="3917"/>
    <lineage>
        <taxon>Eukaryota</taxon>
        <taxon>Viridiplantae</taxon>
        <taxon>Streptophyta</taxon>
        <taxon>Embryophyta</taxon>
        <taxon>Tracheophyta</taxon>
        <taxon>Spermatophyta</taxon>
        <taxon>Magnoliopsida</taxon>
        <taxon>eudicotyledons</taxon>
        <taxon>Gunneridae</taxon>
        <taxon>Pentapetalae</taxon>
        <taxon>rosids</taxon>
        <taxon>fabids</taxon>
        <taxon>Fabales</taxon>
        <taxon>Fabaceae</taxon>
        <taxon>Papilionoideae</taxon>
        <taxon>50 kb inversion clade</taxon>
        <taxon>NPAAA clade</taxon>
        <taxon>indigoferoid/millettioid clade</taxon>
        <taxon>Phaseoleae</taxon>
        <taxon>Vigna</taxon>
    </lineage>
</organism>
<gene>
    <name evidence="1" type="ORF">DEO72_LG9g3230</name>
</gene>
<evidence type="ECO:0000313" key="2">
    <source>
        <dbReference type="Proteomes" id="UP000501690"/>
    </source>
</evidence>
<sequence>MQIGDYSRVYIRGRNWRKERFAEESRGCGITLLESWRSNNWNQSVLSGIAISVEDHIVDESNEGVVKINEVEVELVEYNSSRVLKAEEVEILQFGKNYNQIDESGRNEDIGEKNKDLLEDEDDWEEIERTDLERSFGTVVVFVGSRINDNSLSNEVKMKLHGYYRIVTQSPCHEPHTIFLFFEIIYLLQHSKFERRFCHLNGRGFIETNYQN</sequence>
<proteinExistence type="predicted"/>
<protein>
    <submittedName>
        <fullName evidence="1">FERM/acyl-CoA-binding protein</fullName>
    </submittedName>
</protein>
<dbReference type="AlphaFoldDB" id="A0A4D6N350"/>
<dbReference type="EMBL" id="CP039353">
    <property type="protein sequence ID" value="QCE08203.1"/>
    <property type="molecule type" value="Genomic_DNA"/>
</dbReference>
<keyword evidence="2" id="KW-1185">Reference proteome</keyword>
<name>A0A4D6N350_VIGUN</name>
<reference evidence="1 2" key="1">
    <citation type="submission" date="2019-04" db="EMBL/GenBank/DDBJ databases">
        <title>An improved genome assembly and genetic linkage map for asparagus bean, Vigna unguiculata ssp. sesquipedialis.</title>
        <authorList>
            <person name="Xia Q."/>
            <person name="Zhang R."/>
            <person name="Dong Y."/>
        </authorList>
    </citation>
    <scope>NUCLEOTIDE SEQUENCE [LARGE SCALE GENOMIC DNA]</scope>
    <source>
        <tissue evidence="1">Leaf</tissue>
    </source>
</reference>
<evidence type="ECO:0000313" key="1">
    <source>
        <dbReference type="EMBL" id="QCE08203.1"/>
    </source>
</evidence>
<dbReference type="Proteomes" id="UP000501690">
    <property type="component" value="Linkage Group LG9"/>
</dbReference>